<feature type="domain" description="PAP-associated" evidence="11">
    <location>
        <begin position="493"/>
        <end position="548"/>
    </location>
</feature>
<reference evidence="13" key="1">
    <citation type="submission" date="2022-01" db="EMBL/GenBank/DDBJ databases">
        <authorList>
            <person name="Braso-Vives M."/>
        </authorList>
    </citation>
    <scope>NUCLEOTIDE SEQUENCE</scope>
</reference>
<evidence type="ECO:0000256" key="6">
    <source>
        <dbReference type="ARBA" id="ARBA00022679"/>
    </source>
</evidence>
<dbReference type="GO" id="GO:0031123">
    <property type="term" value="P:RNA 3'-end processing"/>
    <property type="evidence" value="ECO:0007669"/>
    <property type="project" value="TreeGrafter"/>
</dbReference>
<dbReference type="OrthoDB" id="2274644at2759"/>
<dbReference type="GO" id="GO:0005737">
    <property type="term" value="C:cytoplasm"/>
    <property type="evidence" value="ECO:0007669"/>
    <property type="project" value="UniProtKB-SubCell"/>
</dbReference>
<evidence type="ECO:0000313" key="13">
    <source>
        <dbReference type="EMBL" id="CAH1254514.1"/>
    </source>
</evidence>
<keyword evidence="8" id="KW-0460">Magnesium</keyword>
<dbReference type="PANTHER" id="PTHR12271">
    <property type="entry name" value="POLY A POLYMERASE CID PAP -RELATED"/>
    <property type="match status" value="1"/>
</dbReference>
<dbReference type="GO" id="GO:0046872">
    <property type="term" value="F:metal ion binding"/>
    <property type="evidence" value="ECO:0007669"/>
    <property type="project" value="UniProtKB-KW"/>
</dbReference>
<dbReference type="Gene3D" id="3.30.460.10">
    <property type="entry name" value="Beta Polymerase, domain 2"/>
    <property type="match status" value="1"/>
</dbReference>
<keyword evidence="5" id="KW-0963">Cytoplasm</keyword>
<dbReference type="InterPro" id="IPR043519">
    <property type="entry name" value="NT_sf"/>
</dbReference>
<evidence type="ECO:0000256" key="7">
    <source>
        <dbReference type="ARBA" id="ARBA00022723"/>
    </source>
</evidence>
<dbReference type="EC" id="2.7.7.19" evidence="4"/>
<feature type="domain" description="Poly(A) RNA polymerase mitochondrial-like central palm" evidence="12">
    <location>
        <begin position="265"/>
        <end position="403"/>
    </location>
</feature>
<evidence type="ECO:0000256" key="5">
    <source>
        <dbReference type="ARBA" id="ARBA00022490"/>
    </source>
</evidence>
<dbReference type="EMBL" id="OV696687">
    <property type="protein sequence ID" value="CAH1254514.1"/>
    <property type="molecule type" value="Genomic_DNA"/>
</dbReference>
<protein>
    <recommendedName>
        <fullName evidence="4">polynucleotide adenylyltransferase</fullName>
        <ecNumber evidence="4">2.7.7.19</ecNumber>
    </recommendedName>
</protein>
<comment type="cofactor">
    <cofactor evidence="1">
        <name>Mn(2+)</name>
        <dbReference type="ChEBI" id="CHEBI:29035"/>
    </cofactor>
</comment>
<dbReference type="Proteomes" id="UP000838412">
    <property type="component" value="Chromosome 2"/>
</dbReference>
<keyword evidence="14" id="KW-1185">Reference proteome</keyword>
<feature type="compositionally biased region" description="Polar residues" evidence="10">
    <location>
        <begin position="224"/>
        <end position="235"/>
    </location>
</feature>
<dbReference type="Gene3D" id="1.10.1410.10">
    <property type="match status" value="1"/>
</dbReference>
<evidence type="ECO:0000256" key="8">
    <source>
        <dbReference type="ARBA" id="ARBA00022842"/>
    </source>
</evidence>
<comment type="similarity">
    <text evidence="9">Belongs to the DNA polymerase type-B-like family. GLD2 subfamily.</text>
</comment>
<keyword evidence="6" id="KW-0808">Transferase</keyword>
<evidence type="ECO:0000313" key="14">
    <source>
        <dbReference type="Proteomes" id="UP000838412"/>
    </source>
</evidence>
<name>A0A8K0EKH2_BRALA</name>
<evidence type="ECO:0000259" key="12">
    <source>
        <dbReference type="Pfam" id="PF22600"/>
    </source>
</evidence>
<sequence length="588" mass="66529">MVHNPVTGAEIPALEISGEESCSRTVVGMYSNIQAPPFPYNPLILQAMHAQLSRPPPTPRELIALELNMRHQKGMQITGMTTCPLRGMKRRHEVESMDPKRQCFQAPQLQNNNLHFQALPHQHQLLLHNVINRQVTNQNPMHNATTLINQQLLYNRLHVHEAPSNQLPSYNGANVNEQPVSTAQVVTLNNNRPIASRKRLNAVSTPPKNLKPAKQMKVDVTDKPSGNSHGSNVRGNINQRAVTDLQLPLIPEPDNSPDLQQLDKLSLQMLERYQSQRQCSYDLQRKVRLQDALTDIIQGVIPHSSLYLVGSSLNGFGSHNSDADMCLILANRRFINQRGEAREILAVVNKALRICPFIQRPQLIRAKVPILKFKDSVSGVECDVNINNLTGVRNTFLLQAYSRLDWRIRPLVFMVKLWAGAQGINDASQSTLSSYSLTLMTLHYLQVGCSAPVIPSIQRDYPDLFALNLTVEQLEANVSRVPPFKTANTQSPAELLKGMLHYYTNVFDFEEMVISVRLGTKLRKSVLQDDREWREKFISIEEPFDRSNTARAVYQYPKFELIKKAFSEGYKTLQTTDNLDDLLCKCDP</sequence>
<keyword evidence="7" id="KW-0479">Metal-binding</keyword>
<dbReference type="GO" id="GO:1990817">
    <property type="term" value="F:poly(A) RNA polymerase activity"/>
    <property type="evidence" value="ECO:0007669"/>
    <property type="project" value="UniProtKB-EC"/>
</dbReference>
<evidence type="ECO:0000256" key="2">
    <source>
        <dbReference type="ARBA" id="ARBA00001946"/>
    </source>
</evidence>
<organism evidence="13 14">
    <name type="scientific">Branchiostoma lanceolatum</name>
    <name type="common">Common lancelet</name>
    <name type="synonym">Amphioxus lanceolatum</name>
    <dbReference type="NCBI Taxonomy" id="7740"/>
    <lineage>
        <taxon>Eukaryota</taxon>
        <taxon>Metazoa</taxon>
        <taxon>Chordata</taxon>
        <taxon>Cephalochordata</taxon>
        <taxon>Leptocardii</taxon>
        <taxon>Amphioxiformes</taxon>
        <taxon>Branchiostomatidae</taxon>
        <taxon>Branchiostoma</taxon>
    </lineage>
</organism>
<evidence type="ECO:0000256" key="4">
    <source>
        <dbReference type="ARBA" id="ARBA00012388"/>
    </source>
</evidence>
<evidence type="ECO:0000256" key="9">
    <source>
        <dbReference type="ARBA" id="ARBA00038491"/>
    </source>
</evidence>
<dbReference type="InterPro" id="IPR002058">
    <property type="entry name" value="PAP_assoc"/>
</dbReference>
<dbReference type="PANTHER" id="PTHR12271:SF40">
    <property type="entry name" value="POLY(A) RNA POLYMERASE GLD2"/>
    <property type="match status" value="1"/>
</dbReference>
<dbReference type="SUPFAM" id="SSF81631">
    <property type="entry name" value="PAP/OAS1 substrate-binding domain"/>
    <property type="match status" value="1"/>
</dbReference>
<dbReference type="SUPFAM" id="SSF81301">
    <property type="entry name" value="Nucleotidyltransferase"/>
    <property type="match status" value="1"/>
</dbReference>
<comment type="subcellular location">
    <subcellularLocation>
        <location evidence="3">Cytoplasm</location>
    </subcellularLocation>
</comment>
<proteinExistence type="inferred from homology"/>
<evidence type="ECO:0000256" key="3">
    <source>
        <dbReference type="ARBA" id="ARBA00004496"/>
    </source>
</evidence>
<dbReference type="CDD" id="cd05402">
    <property type="entry name" value="NT_PAP_TUTase"/>
    <property type="match status" value="1"/>
</dbReference>
<accession>A0A8K0EKH2</accession>
<dbReference type="InterPro" id="IPR054708">
    <property type="entry name" value="MTPAP-like_central"/>
</dbReference>
<evidence type="ECO:0000259" key="11">
    <source>
        <dbReference type="Pfam" id="PF03828"/>
    </source>
</evidence>
<gene>
    <name evidence="13" type="primary">PAPD4</name>
    <name evidence="13" type="ORF">BLAG_LOCUS13900</name>
</gene>
<evidence type="ECO:0000256" key="10">
    <source>
        <dbReference type="SAM" id="MobiDB-lite"/>
    </source>
</evidence>
<dbReference type="Pfam" id="PF22600">
    <property type="entry name" value="MTPAP-like_central"/>
    <property type="match status" value="1"/>
</dbReference>
<dbReference type="AlphaFoldDB" id="A0A8K0EKH2"/>
<comment type="cofactor">
    <cofactor evidence="2">
        <name>Mg(2+)</name>
        <dbReference type="ChEBI" id="CHEBI:18420"/>
    </cofactor>
</comment>
<dbReference type="Pfam" id="PF03828">
    <property type="entry name" value="PAP_assoc"/>
    <property type="match status" value="1"/>
</dbReference>
<evidence type="ECO:0000256" key="1">
    <source>
        <dbReference type="ARBA" id="ARBA00001936"/>
    </source>
</evidence>
<feature type="region of interest" description="Disordered" evidence="10">
    <location>
        <begin position="204"/>
        <end position="235"/>
    </location>
</feature>